<dbReference type="EMBL" id="WHOC01000195">
    <property type="protein sequence ID" value="NOU91324.1"/>
    <property type="molecule type" value="Genomic_DNA"/>
</dbReference>
<gene>
    <name evidence="2" type="ORF">GC102_37200</name>
</gene>
<evidence type="ECO:0000256" key="1">
    <source>
        <dbReference type="ARBA" id="ARBA00023002"/>
    </source>
</evidence>
<keyword evidence="3" id="KW-1185">Reference proteome</keyword>
<accession>A0ABX1ZGM0</accession>
<dbReference type="PANTHER" id="PTHR43539">
    <property type="entry name" value="FLAVIN-BINDING MONOOXYGENASE-LIKE PROTEIN (AFU_ORTHOLOGUE AFUA_4G09220)"/>
    <property type="match status" value="1"/>
</dbReference>
<evidence type="ECO:0000313" key="2">
    <source>
        <dbReference type="EMBL" id="NOU91324.1"/>
    </source>
</evidence>
<organism evidence="2 3">
    <name type="scientific">Paenibacillus germinis</name>
    <dbReference type="NCBI Taxonomy" id="2654979"/>
    <lineage>
        <taxon>Bacteria</taxon>
        <taxon>Bacillati</taxon>
        <taxon>Bacillota</taxon>
        <taxon>Bacilli</taxon>
        <taxon>Bacillales</taxon>
        <taxon>Paenibacillaceae</taxon>
        <taxon>Paenibacillus</taxon>
    </lineage>
</organism>
<name>A0ABX1ZGM0_9BACL</name>
<dbReference type="SUPFAM" id="SSF51905">
    <property type="entry name" value="FAD/NAD(P)-binding domain"/>
    <property type="match status" value="1"/>
</dbReference>
<dbReference type="InterPro" id="IPR050982">
    <property type="entry name" value="Auxin_biosynth/cation_transpt"/>
</dbReference>
<evidence type="ECO:0000313" key="3">
    <source>
        <dbReference type="Proteomes" id="UP000658690"/>
    </source>
</evidence>
<dbReference type="PRINTS" id="PR00368">
    <property type="entry name" value="FADPNR"/>
</dbReference>
<dbReference type="PRINTS" id="PR00411">
    <property type="entry name" value="PNDRDTASEI"/>
</dbReference>
<proteinExistence type="predicted"/>
<sequence>MEVSSMSKNTVLSKAKLPVAIIGAGPVGLAAAAHLVTRGESFVMFDAGNAVGASVLNWAHVRLFSQWEYNIDKAARQLLTSHGWIAPDHSEIPTGLEMVENYFKPFAELPEIKPFINLNAKVTAVSRKGLNKVKTHGRDDLPFVLHVEKNGERFLVEAKAVIDASGTWTSPNPVISEGVWTTEEQNLSKQVFYGIPDVLGKHKNRYSGKKVLVVGSGHSAINTLLELRELKGQVQETEIVWVLRKSRLEDVYGGRDQDQLAARGELGTRIQKLVESGKVKVMTPFHIQKLKKDGEKIQVIGSLNSELAQIDAIDEIVSNTGSRPDFSFLREVRVIADPGLESVFDLAPLIDPNVHSCGTVRPHGENELRQPEKDLYIVGSKSYGRAPTFLMATGYEQVRSIVAALVGDREAAERVELELPETGVCSIKSSSSCEPEKSERVVAKSDEVSSCCAPITKPVASKSSCCS</sequence>
<dbReference type="InterPro" id="IPR036188">
    <property type="entry name" value="FAD/NAD-bd_sf"/>
</dbReference>
<comment type="caution">
    <text evidence="2">The sequence shown here is derived from an EMBL/GenBank/DDBJ whole genome shotgun (WGS) entry which is preliminary data.</text>
</comment>
<dbReference type="Pfam" id="PF13738">
    <property type="entry name" value="Pyr_redox_3"/>
    <property type="match status" value="1"/>
</dbReference>
<dbReference type="Proteomes" id="UP000658690">
    <property type="component" value="Unassembled WGS sequence"/>
</dbReference>
<dbReference type="PANTHER" id="PTHR43539:SF78">
    <property type="entry name" value="FLAVIN-CONTAINING MONOOXYGENASE"/>
    <property type="match status" value="1"/>
</dbReference>
<reference evidence="2 3" key="1">
    <citation type="submission" date="2019-10" db="EMBL/GenBank/DDBJ databases">
        <title>Description of Paenibacillus choica sp. nov.</title>
        <authorList>
            <person name="Carlier A."/>
            <person name="Qi S."/>
        </authorList>
    </citation>
    <scope>NUCLEOTIDE SEQUENCE [LARGE SCALE GENOMIC DNA]</scope>
    <source>
        <strain evidence="2 3">LMG 31460</strain>
    </source>
</reference>
<protein>
    <submittedName>
        <fullName evidence="2">NAD(P)-binding protein</fullName>
    </submittedName>
</protein>
<dbReference type="Gene3D" id="3.50.50.60">
    <property type="entry name" value="FAD/NAD(P)-binding domain"/>
    <property type="match status" value="1"/>
</dbReference>
<keyword evidence="1" id="KW-0560">Oxidoreductase</keyword>